<dbReference type="RefSeq" id="WP_190029645.1">
    <property type="nucleotide sequence ID" value="NZ_BMUU01000030.1"/>
</dbReference>
<dbReference type="Proteomes" id="UP000600946">
    <property type="component" value="Unassembled WGS sequence"/>
</dbReference>
<evidence type="ECO:0000313" key="1">
    <source>
        <dbReference type="EMBL" id="GGY72096.1"/>
    </source>
</evidence>
<sequence length="99" mass="10787">MGWIKDAKAEAIGKEAQRALDEGRAVFVCRINQGTLQSNFSGPLSGVAEQIEAIEALGWELEQASFSHDHKDHASAFLIFRKARPATPPGQRQAVWGGQ</sequence>
<organism evidence="1 2">
    <name type="scientific">Streptomyces xanthochromogenes</name>
    <dbReference type="NCBI Taxonomy" id="67384"/>
    <lineage>
        <taxon>Bacteria</taxon>
        <taxon>Bacillati</taxon>
        <taxon>Actinomycetota</taxon>
        <taxon>Actinomycetes</taxon>
        <taxon>Kitasatosporales</taxon>
        <taxon>Streptomycetaceae</taxon>
        <taxon>Streptomyces</taxon>
    </lineage>
</organism>
<reference evidence="2" key="1">
    <citation type="journal article" date="2019" name="Int. J. Syst. Evol. Microbiol.">
        <title>The Global Catalogue of Microorganisms (GCM) 10K type strain sequencing project: providing services to taxonomists for standard genome sequencing and annotation.</title>
        <authorList>
            <consortium name="The Broad Institute Genomics Platform"/>
            <consortium name="The Broad Institute Genome Sequencing Center for Infectious Disease"/>
            <person name="Wu L."/>
            <person name="Ma J."/>
        </authorList>
    </citation>
    <scope>NUCLEOTIDE SEQUENCE [LARGE SCALE GENOMIC DNA]</scope>
    <source>
        <strain evidence="2">JCM 4594</strain>
    </source>
</reference>
<name>A0ABQ3AYW6_9ACTN</name>
<comment type="caution">
    <text evidence="1">The sequence shown here is derived from an EMBL/GenBank/DDBJ whole genome shotgun (WGS) entry which is preliminary data.</text>
</comment>
<proteinExistence type="predicted"/>
<dbReference type="GeneID" id="96295603"/>
<accession>A0ABQ3AYW6</accession>
<gene>
    <name evidence="1" type="ORF">GCM10010326_77860</name>
</gene>
<protein>
    <submittedName>
        <fullName evidence="1">Uncharacterized protein</fullName>
    </submittedName>
</protein>
<dbReference type="EMBL" id="BMUU01000030">
    <property type="protein sequence ID" value="GGY72096.1"/>
    <property type="molecule type" value="Genomic_DNA"/>
</dbReference>
<keyword evidence="2" id="KW-1185">Reference proteome</keyword>
<evidence type="ECO:0000313" key="2">
    <source>
        <dbReference type="Proteomes" id="UP000600946"/>
    </source>
</evidence>